<dbReference type="Pfam" id="PF01097">
    <property type="entry name" value="Defensin_2"/>
    <property type="match status" value="1"/>
</dbReference>
<keyword evidence="1" id="KW-1015">Disulfide bond</keyword>
<reference evidence="4 5" key="1">
    <citation type="submission" date="2024-08" db="EMBL/GenBank/DDBJ databases">
        <title>Gnathostoma spinigerum genome.</title>
        <authorList>
            <person name="Gonzalez-Bertolin B."/>
            <person name="Monzon S."/>
            <person name="Zaballos A."/>
            <person name="Jimenez P."/>
            <person name="Dekumyoy P."/>
            <person name="Varona S."/>
            <person name="Cuesta I."/>
            <person name="Sumanam S."/>
            <person name="Adisakwattana P."/>
            <person name="Gasser R.B."/>
            <person name="Hernandez-Gonzalez A."/>
            <person name="Young N.D."/>
            <person name="Perteguer M.J."/>
        </authorList>
    </citation>
    <scope>NUCLEOTIDE SEQUENCE [LARGE SCALE GENOMIC DNA]</scope>
    <source>
        <strain evidence="4">AL3</strain>
        <tissue evidence="4">Liver</tissue>
    </source>
</reference>
<dbReference type="AlphaFoldDB" id="A0ABD6EDC6"/>
<dbReference type="SUPFAM" id="SSF57095">
    <property type="entry name" value="Scorpion toxin-like"/>
    <property type="match status" value="1"/>
</dbReference>
<sequence length="133" mass="15537">MIFVKLHIVIFTTLILMVIHQTTSNNGQALAMPSRYRYGCTALDHQECDELCKQDSYWYGHCSSWDGRDFSCRCFDYKPPLRRSVCINRQEACEDECRSKGYEGGYCYVKKALDVPEGVHVCQCFEDLRIDRR</sequence>
<dbReference type="Proteomes" id="UP001608902">
    <property type="component" value="Unassembled WGS sequence"/>
</dbReference>
<evidence type="ECO:0000313" key="5">
    <source>
        <dbReference type="Proteomes" id="UP001608902"/>
    </source>
</evidence>
<dbReference type="InterPro" id="IPR001542">
    <property type="entry name" value="Defensin_invertebrate/fungal"/>
</dbReference>
<evidence type="ECO:0000313" key="4">
    <source>
        <dbReference type="EMBL" id="MFH4977206.1"/>
    </source>
</evidence>
<name>A0ABD6EDC6_9BILA</name>
<evidence type="ECO:0000256" key="2">
    <source>
        <dbReference type="SAM" id="SignalP"/>
    </source>
</evidence>
<feature type="chain" id="PRO_5044856311" description="Invertebrate defensins family profile domain-containing protein" evidence="2">
    <location>
        <begin position="25"/>
        <end position="133"/>
    </location>
</feature>
<feature type="signal peptide" evidence="2">
    <location>
        <begin position="1"/>
        <end position="24"/>
    </location>
</feature>
<proteinExistence type="predicted"/>
<comment type="caution">
    <text evidence="4">The sequence shown here is derived from an EMBL/GenBank/DDBJ whole genome shotgun (WGS) entry which is preliminary data.</text>
</comment>
<protein>
    <recommendedName>
        <fullName evidence="3">Invertebrate defensins family profile domain-containing protein</fullName>
    </recommendedName>
</protein>
<organism evidence="4 5">
    <name type="scientific">Gnathostoma spinigerum</name>
    <dbReference type="NCBI Taxonomy" id="75299"/>
    <lineage>
        <taxon>Eukaryota</taxon>
        <taxon>Metazoa</taxon>
        <taxon>Ecdysozoa</taxon>
        <taxon>Nematoda</taxon>
        <taxon>Chromadorea</taxon>
        <taxon>Rhabditida</taxon>
        <taxon>Spirurina</taxon>
        <taxon>Gnathostomatomorpha</taxon>
        <taxon>Gnathostomatoidea</taxon>
        <taxon>Gnathostomatidae</taxon>
        <taxon>Gnathostoma</taxon>
    </lineage>
</organism>
<dbReference type="InterPro" id="IPR036574">
    <property type="entry name" value="Scorpion_toxin-like_sf"/>
</dbReference>
<evidence type="ECO:0000259" key="3">
    <source>
        <dbReference type="Pfam" id="PF01097"/>
    </source>
</evidence>
<feature type="domain" description="Invertebrate defensins family profile" evidence="3">
    <location>
        <begin position="90"/>
        <end position="109"/>
    </location>
</feature>
<keyword evidence="2" id="KW-0732">Signal</keyword>
<keyword evidence="5" id="KW-1185">Reference proteome</keyword>
<gene>
    <name evidence="4" type="ORF">AB6A40_003915</name>
</gene>
<evidence type="ECO:0000256" key="1">
    <source>
        <dbReference type="ARBA" id="ARBA00023157"/>
    </source>
</evidence>
<accession>A0ABD6EDC6</accession>
<dbReference type="EMBL" id="JBGFUD010002136">
    <property type="protein sequence ID" value="MFH4977206.1"/>
    <property type="molecule type" value="Genomic_DNA"/>
</dbReference>